<gene>
    <name evidence="5" type="ORF">HMPREF3185_01673</name>
</gene>
<evidence type="ECO:0000313" key="6">
    <source>
        <dbReference type="Proteomes" id="UP000070224"/>
    </source>
</evidence>
<proteinExistence type="inferred from homology"/>
<organism evidence="5 6">
    <name type="scientific">Porphyromonas somerae</name>
    <dbReference type="NCBI Taxonomy" id="322095"/>
    <lineage>
        <taxon>Bacteria</taxon>
        <taxon>Pseudomonadati</taxon>
        <taxon>Bacteroidota</taxon>
        <taxon>Bacteroidia</taxon>
        <taxon>Bacteroidales</taxon>
        <taxon>Porphyromonadaceae</taxon>
        <taxon>Porphyromonas</taxon>
    </lineage>
</organism>
<dbReference type="PANTHER" id="PTHR33175">
    <property type="entry name" value="DNA-BINDING PROTEIN HU"/>
    <property type="match status" value="1"/>
</dbReference>
<comment type="similarity">
    <text evidence="1 4">Belongs to the bacterial histone-like protein family.</text>
</comment>
<dbReference type="GO" id="GO:0030527">
    <property type="term" value="F:structural constituent of chromatin"/>
    <property type="evidence" value="ECO:0007669"/>
    <property type="project" value="InterPro"/>
</dbReference>
<evidence type="ECO:0000256" key="3">
    <source>
        <dbReference type="ARBA" id="ARBA00023125"/>
    </source>
</evidence>
<keyword evidence="3 5" id="KW-0238">DNA-binding</keyword>
<evidence type="ECO:0000256" key="4">
    <source>
        <dbReference type="RuleBase" id="RU003939"/>
    </source>
</evidence>
<dbReference type="AlphaFoldDB" id="A0A134B3G7"/>
<dbReference type="PATRIC" id="fig|322095.3.peg.1649"/>
<dbReference type="InterPro" id="IPR000119">
    <property type="entry name" value="Hist_DNA-bd"/>
</dbReference>
<dbReference type="Pfam" id="PF00216">
    <property type="entry name" value="Bac_DNA_binding"/>
    <property type="match status" value="1"/>
</dbReference>
<dbReference type="GO" id="GO:0003677">
    <property type="term" value="F:DNA binding"/>
    <property type="evidence" value="ECO:0007669"/>
    <property type="project" value="UniProtKB-KW"/>
</dbReference>
<dbReference type="SUPFAM" id="SSF47729">
    <property type="entry name" value="IHF-like DNA-binding proteins"/>
    <property type="match status" value="1"/>
</dbReference>
<keyword evidence="6" id="KW-1185">Reference proteome</keyword>
<dbReference type="PROSITE" id="PS00045">
    <property type="entry name" value="HISTONE_LIKE"/>
    <property type="match status" value="1"/>
</dbReference>
<dbReference type="Proteomes" id="UP000070224">
    <property type="component" value="Unassembled WGS sequence"/>
</dbReference>
<dbReference type="STRING" id="322095.HMPREF3185_01673"/>
<comment type="caution">
    <text evidence="5">The sequence shown here is derived from an EMBL/GenBank/DDBJ whole genome shotgun (WGS) entry which is preliminary data.</text>
</comment>
<dbReference type="GO" id="GO:0030261">
    <property type="term" value="P:chromosome condensation"/>
    <property type="evidence" value="ECO:0007669"/>
    <property type="project" value="UniProtKB-KW"/>
</dbReference>
<name>A0A134B3G7_9PORP</name>
<reference evidence="6" key="1">
    <citation type="submission" date="2016-01" db="EMBL/GenBank/DDBJ databases">
        <authorList>
            <person name="Mitreva M."/>
            <person name="Pepin K.H."/>
            <person name="Mihindukulasuriya K.A."/>
            <person name="Fulton R."/>
            <person name="Fronick C."/>
            <person name="O'Laughlin M."/>
            <person name="Miner T."/>
            <person name="Herter B."/>
            <person name="Rosa B.A."/>
            <person name="Cordes M."/>
            <person name="Tomlinson C."/>
            <person name="Wollam A."/>
            <person name="Palsikar V.B."/>
            <person name="Mardis E.R."/>
            <person name="Wilson R.K."/>
        </authorList>
    </citation>
    <scope>NUCLEOTIDE SEQUENCE [LARGE SCALE GENOMIC DNA]</scope>
    <source>
        <strain evidence="6">KA00683</strain>
    </source>
</reference>
<evidence type="ECO:0000256" key="2">
    <source>
        <dbReference type="ARBA" id="ARBA00023067"/>
    </source>
</evidence>
<dbReference type="OrthoDB" id="9799835at2"/>
<dbReference type="GO" id="GO:0005829">
    <property type="term" value="C:cytosol"/>
    <property type="evidence" value="ECO:0007669"/>
    <property type="project" value="TreeGrafter"/>
</dbReference>
<dbReference type="SMART" id="SM00411">
    <property type="entry name" value="BHL"/>
    <property type="match status" value="1"/>
</dbReference>
<dbReference type="InterPro" id="IPR010992">
    <property type="entry name" value="IHF-like_DNA-bd_dom_sf"/>
</dbReference>
<dbReference type="PANTHER" id="PTHR33175:SF3">
    <property type="entry name" value="DNA-BINDING PROTEIN HU-BETA"/>
    <property type="match status" value="1"/>
</dbReference>
<evidence type="ECO:0000256" key="1">
    <source>
        <dbReference type="ARBA" id="ARBA00010529"/>
    </source>
</evidence>
<keyword evidence="2" id="KW-0226">DNA condensation</keyword>
<dbReference type="CDD" id="cd13831">
    <property type="entry name" value="HU"/>
    <property type="match status" value="1"/>
</dbReference>
<dbReference type="Gene3D" id="4.10.520.10">
    <property type="entry name" value="IHF-like DNA-binding proteins"/>
    <property type="match status" value="1"/>
</dbReference>
<dbReference type="RefSeq" id="WP_060935796.1">
    <property type="nucleotide sequence ID" value="NZ_KQ960462.1"/>
</dbReference>
<evidence type="ECO:0000313" key="5">
    <source>
        <dbReference type="EMBL" id="KXB74465.1"/>
    </source>
</evidence>
<sequence>MNKTEFIARVAEVADLTKVDARKAVEAFASIVAAELKKGEKITLLGFGTFSVNEKPARQGINPQTKKKIQIPARKAVKFKAGAALDLNVAPAKKGKK</sequence>
<dbReference type="PRINTS" id="PR01727">
    <property type="entry name" value="DNABINDINGHU"/>
</dbReference>
<accession>A0A134B3G7</accession>
<dbReference type="EMBL" id="LSDK01000121">
    <property type="protein sequence ID" value="KXB74465.1"/>
    <property type="molecule type" value="Genomic_DNA"/>
</dbReference>
<dbReference type="InterPro" id="IPR020816">
    <property type="entry name" value="Histone-like_DNA-bd_CS"/>
</dbReference>
<protein>
    <submittedName>
        <fullName evidence="5">Putative DNA-binding protein HU</fullName>
    </submittedName>
</protein>